<evidence type="ECO:0000256" key="3">
    <source>
        <dbReference type="ARBA" id="ARBA00022763"/>
    </source>
</evidence>
<dbReference type="STRING" id="156889.Mmc1_0263"/>
<keyword evidence="3 11" id="KW-0227">DNA damage</keyword>
<keyword evidence="6 13" id="KW-0862">Zinc</keyword>
<feature type="short sequence motif" description="RadA KNRFG motif" evidence="11">
    <location>
        <begin position="251"/>
        <end position="255"/>
    </location>
</feature>
<proteinExistence type="inferred from homology"/>
<dbReference type="CDD" id="cd01121">
    <property type="entry name" value="RadA_SMS_N"/>
    <property type="match status" value="1"/>
</dbReference>
<evidence type="ECO:0000256" key="7">
    <source>
        <dbReference type="ARBA" id="ARBA00022840"/>
    </source>
</evidence>
<evidence type="ECO:0000256" key="6">
    <source>
        <dbReference type="ARBA" id="ARBA00022833"/>
    </source>
</evidence>
<dbReference type="Gene3D" id="3.30.230.10">
    <property type="match status" value="1"/>
</dbReference>
<dbReference type="RefSeq" id="WP_011711962.1">
    <property type="nucleotide sequence ID" value="NC_008576.1"/>
</dbReference>
<dbReference type="InterPro" id="IPR020568">
    <property type="entry name" value="Ribosomal_Su5_D2-typ_SF"/>
</dbReference>
<keyword evidence="4 13" id="KW-0863">Zinc-finger</keyword>
<evidence type="ECO:0000256" key="10">
    <source>
        <dbReference type="ARBA" id="ARBA00023204"/>
    </source>
</evidence>
<feature type="binding site" evidence="11">
    <location>
        <begin position="95"/>
        <end position="102"/>
    </location>
    <ligand>
        <name>ATP</name>
        <dbReference type="ChEBI" id="CHEBI:30616"/>
    </ligand>
</feature>
<gene>
    <name evidence="11" type="primary">radA</name>
    <name evidence="15" type="ordered locus">Mmc1_0263</name>
</gene>
<evidence type="ECO:0000313" key="16">
    <source>
        <dbReference type="Proteomes" id="UP000002586"/>
    </source>
</evidence>
<dbReference type="InterPro" id="IPR004504">
    <property type="entry name" value="DNA_repair_RadA"/>
</dbReference>
<dbReference type="eggNOG" id="COG1066">
    <property type="taxonomic scope" value="Bacteria"/>
</dbReference>
<dbReference type="InterPro" id="IPR041166">
    <property type="entry name" value="Rubredoxin_2"/>
</dbReference>
<accession>A0L497</accession>
<dbReference type="InterPro" id="IPR027417">
    <property type="entry name" value="P-loop_NTPase"/>
</dbReference>
<dbReference type="InterPro" id="IPR014721">
    <property type="entry name" value="Ribsml_uS5_D2-typ_fold_subgr"/>
</dbReference>
<dbReference type="GO" id="GO:0005524">
    <property type="term" value="F:ATP binding"/>
    <property type="evidence" value="ECO:0007669"/>
    <property type="project" value="UniProtKB-UniRule"/>
</dbReference>
<evidence type="ECO:0000256" key="11">
    <source>
        <dbReference type="HAMAP-Rule" id="MF_01498"/>
    </source>
</evidence>
<keyword evidence="1 11" id="KW-0479">Metal-binding</keyword>
<evidence type="ECO:0000256" key="13">
    <source>
        <dbReference type="RuleBase" id="RU003555"/>
    </source>
</evidence>
<reference evidence="15 16" key="2">
    <citation type="journal article" date="2012" name="Int. J. Syst. Evol. Microbiol.">
        <title>Magnetococcus marinus gen. nov., sp. nov., a marine, magnetotactic bacterium that represents a novel lineage (Magnetococcaceae fam. nov.; Magnetococcales ord. nov.) at the base of the Alphaproteobacteria.</title>
        <authorList>
            <person name="Bazylinski D.A."/>
            <person name="Williams T.J."/>
            <person name="Lefevre C.T."/>
            <person name="Berg R.J."/>
            <person name="Zhang C.L."/>
            <person name="Bowser S.S."/>
            <person name="Dean A.J."/>
            <person name="Beveridge T.J."/>
        </authorList>
    </citation>
    <scope>NUCLEOTIDE SEQUENCE [LARGE SCALE GENOMIC DNA]</scope>
    <source>
        <strain evidence="16">ATCC BAA-1437 / JCM 17883 / MC-1</strain>
    </source>
</reference>
<dbReference type="InterPro" id="IPR020588">
    <property type="entry name" value="RecA_ATP-bd"/>
</dbReference>
<protein>
    <recommendedName>
        <fullName evidence="11 12">DNA repair protein RadA</fullName>
    </recommendedName>
</protein>
<feature type="domain" description="RecA family profile 1" evidence="14">
    <location>
        <begin position="66"/>
        <end position="214"/>
    </location>
</feature>
<dbReference type="GO" id="GO:0003684">
    <property type="term" value="F:damaged DNA binding"/>
    <property type="evidence" value="ECO:0007669"/>
    <property type="project" value="InterPro"/>
</dbReference>
<dbReference type="SUPFAM" id="SSF52540">
    <property type="entry name" value="P-loop containing nucleoside triphosphate hydrolases"/>
    <property type="match status" value="1"/>
</dbReference>
<dbReference type="Pfam" id="PF13541">
    <property type="entry name" value="ChlI"/>
    <property type="match status" value="1"/>
</dbReference>
<keyword evidence="7 11" id="KW-0067">ATP-binding</keyword>
<dbReference type="EMBL" id="CP000471">
    <property type="protein sequence ID" value="ABK42790.1"/>
    <property type="molecule type" value="Genomic_DNA"/>
</dbReference>
<comment type="function">
    <text evidence="13">DNA-dependent ATPase involved in processing of recombination intermediates, plays a role in repairing DNA breaks. Stimulates the branch migration of RecA-mediated strand transfer reactions, allowing the 3' invading strand to extend heteroduplex DNA faster. Binds ssDNA in the presence of ADP but not other nucleotides, has ATPase activity that is stimulated by ssDNA and various branched DNA structures, but inhibited by SSB. Does not have RecA's homology-searching function.</text>
</comment>
<dbReference type="PRINTS" id="PR01874">
    <property type="entry name" value="DNAREPAIRADA"/>
</dbReference>
<dbReference type="PANTHER" id="PTHR32472:SF10">
    <property type="entry name" value="DNA REPAIR PROTEIN RADA-LIKE PROTEIN"/>
    <property type="match status" value="1"/>
</dbReference>
<reference evidence="16" key="1">
    <citation type="journal article" date="2009" name="Appl. Environ. Microbiol.">
        <title>Complete genome sequence of the chemolithoautotrophic marine magnetotactic coccus strain MC-1.</title>
        <authorList>
            <person name="Schubbe S."/>
            <person name="Williams T.J."/>
            <person name="Xie G."/>
            <person name="Kiss H.E."/>
            <person name="Brettin T.S."/>
            <person name="Martinez D."/>
            <person name="Ross C.A."/>
            <person name="Schuler D."/>
            <person name="Cox B.L."/>
            <person name="Nealson K.H."/>
            <person name="Bazylinski D.A."/>
        </authorList>
    </citation>
    <scope>NUCLEOTIDE SEQUENCE [LARGE SCALE GENOMIC DNA]</scope>
    <source>
        <strain evidence="16">ATCC BAA-1437 / JCM 17883 / MC-1</strain>
    </source>
</reference>
<keyword evidence="10 11" id="KW-0234">DNA repair</keyword>
<dbReference type="Gene3D" id="3.40.50.300">
    <property type="entry name" value="P-loop containing nucleotide triphosphate hydrolases"/>
    <property type="match status" value="1"/>
</dbReference>
<dbReference type="InterPro" id="IPR003593">
    <property type="entry name" value="AAA+_ATPase"/>
</dbReference>
<dbReference type="Pfam" id="PF13481">
    <property type="entry name" value="AAA_25"/>
    <property type="match status" value="1"/>
</dbReference>
<dbReference type="Pfam" id="PF18073">
    <property type="entry name" value="Zn_ribbon_LapB"/>
    <property type="match status" value="1"/>
</dbReference>
<evidence type="ECO:0000313" key="15">
    <source>
        <dbReference type="EMBL" id="ABK42790.1"/>
    </source>
</evidence>
<dbReference type="GO" id="GO:0005829">
    <property type="term" value="C:cytosol"/>
    <property type="evidence" value="ECO:0007669"/>
    <property type="project" value="TreeGrafter"/>
</dbReference>
<dbReference type="HAMAP" id="MF_01498">
    <property type="entry name" value="RadA_bact"/>
    <property type="match status" value="1"/>
</dbReference>
<dbReference type="PANTHER" id="PTHR32472">
    <property type="entry name" value="DNA REPAIR PROTEIN RADA"/>
    <property type="match status" value="1"/>
</dbReference>
<dbReference type="HOGENOM" id="CLU_018264_0_1_5"/>
<comment type="domain">
    <text evidence="11">The middle region has homology to RecA with ATPase motifs including the RadA KNRFG motif, while the C-terminus is homologous to Lon protease.</text>
</comment>
<dbReference type="SUPFAM" id="SSF54211">
    <property type="entry name" value="Ribosomal protein S5 domain 2-like"/>
    <property type="match status" value="1"/>
</dbReference>
<dbReference type="GO" id="GO:0016787">
    <property type="term" value="F:hydrolase activity"/>
    <property type="evidence" value="ECO:0007669"/>
    <property type="project" value="UniProtKB-KW"/>
</dbReference>
<evidence type="ECO:0000256" key="5">
    <source>
        <dbReference type="ARBA" id="ARBA00022801"/>
    </source>
</evidence>
<keyword evidence="2 11" id="KW-0547">Nucleotide-binding</keyword>
<dbReference type="OrthoDB" id="9803906at2"/>
<dbReference type="PROSITE" id="PS50162">
    <property type="entry name" value="RECA_2"/>
    <property type="match status" value="1"/>
</dbReference>
<comment type="similarity">
    <text evidence="11 13">Belongs to the RecA family. RadA subfamily.</text>
</comment>
<keyword evidence="9 11" id="KW-0238">DNA-binding</keyword>
<evidence type="ECO:0000256" key="12">
    <source>
        <dbReference type="NCBIfam" id="TIGR00416"/>
    </source>
</evidence>
<sequence length="452" mass="48386">MAKAKEQFVCTECGAEYSQWQGKCHTCQAWNSLKAFTPAKKGARAAHPTLGVAMEPITLDSVAGGEAPRIQIGISELDRVLGGGLVSGAAILIGGDPGIGKSTLLMGALAKLSTSLRVLYVSGEESLIQLKLRAERMGVDGANFWVFMENRLEAVEEAVNKQQPDVLVVDSIQTIAGDEIPSAAGTVTQVRECASRMIQWAKRRNMALFLIGHVTKEGQIAGPRILEHMVDTVLYFEGERGHSYRILRAVKNRFGAANEIGVFEMRENGLAQVTNPSELFLAERVGGAAGSVVYAGLEGTRPVLIEIQSLVTPSPLPQPRRNTVGIDTNRLAMLIAVLEKRLGLGLFNHDIFLNVAGGFRINEPSADLAVTLSLYAALRNISLDPGMVVLGEVGLAGEVRAVSHATTRLKEAQKLGFTRCILPKKSMKGVPDGLGITLHPVALIEDAIALLA</sequence>
<dbReference type="KEGG" id="mgm:Mmc1_0263"/>
<feature type="region of interest" description="Lon-protease-like" evidence="11">
    <location>
        <begin position="350"/>
        <end position="452"/>
    </location>
</feature>
<dbReference type="NCBIfam" id="TIGR00416">
    <property type="entry name" value="sms"/>
    <property type="match status" value="1"/>
</dbReference>
<dbReference type="FunFam" id="3.40.50.300:FF:000050">
    <property type="entry name" value="DNA repair protein RadA"/>
    <property type="match status" value="1"/>
</dbReference>
<evidence type="ECO:0000256" key="8">
    <source>
        <dbReference type="ARBA" id="ARBA00023016"/>
    </source>
</evidence>
<dbReference type="Proteomes" id="UP000002586">
    <property type="component" value="Chromosome"/>
</dbReference>
<organism evidence="15 16">
    <name type="scientific">Magnetococcus marinus (strain ATCC BAA-1437 / JCM 17883 / MC-1)</name>
    <dbReference type="NCBI Taxonomy" id="156889"/>
    <lineage>
        <taxon>Bacteria</taxon>
        <taxon>Pseudomonadati</taxon>
        <taxon>Pseudomonadota</taxon>
        <taxon>Magnetococcia</taxon>
        <taxon>Magnetococcales</taxon>
        <taxon>Magnetococcaceae</taxon>
        <taxon>Magnetococcus</taxon>
    </lineage>
</organism>
<evidence type="ECO:0000256" key="4">
    <source>
        <dbReference type="ARBA" id="ARBA00022771"/>
    </source>
</evidence>
<dbReference type="GO" id="GO:0000725">
    <property type="term" value="P:recombinational repair"/>
    <property type="evidence" value="ECO:0007669"/>
    <property type="project" value="UniProtKB-UniRule"/>
</dbReference>
<keyword evidence="5" id="KW-0378">Hydrolase</keyword>
<evidence type="ECO:0000256" key="2">
    <source>
        <dbReference type="ARBA" id="ARBA00022741"/>
    </source>
</evidence>
<keyword evidence="16" id="KW-1185">Reference proteome</keyword>
<dbReference type="GO" id="GO:0140664">
    <property type="term" value="F:ATP-dependent DNA damage sensor activity"/>
    <property type="evidence" value="ECO:0007669"/>
    <property type="project" value="InterPro"/>
</dbReference>
<evidence type="ECO:0000259" key="14">
    <source>
        <dbReference type="PROSITE" id="PS50162"/>
    </source>
</evidence>
<comment type="function">
    <text evidence="11">Plays a role in repairing double-strand DNA breaks, probably involving stabilizing or processing branched DNA or blocked replication forks.</text>
</comment>
<dbReference type="GO" id="GO:0008270">
    <property type="term" value="F:zinc ion binding"/>
    <property type="evidence" value="ECO:0007669"/>
    <property type="project" value="UniProtKB-KW"/>
</dbReference>
<keyword evidence="8 11" id="KW-0346">Stress response</keyword>
<evidence type="ECO:0000256" key="9">
    <source>
        <dbReference type="ARBA" id="ARBA00023125"/>
    </source>
</evidence>
<name>A0L497_MAGMM</name>
<evidence type="ECO:0000256" key="1">
    <source>
        <dbReference type="ARBA" id="ARBA00022723"/>
    </source>
</evidence>
<dbReference type="AlphaFoldDB" id="A0L497"/>
<dbReference type="SMART" id="SM00382">
    <property type="entry name" value="AAA"/>
    <property type="match status" value="1"/>
</dbReference>